<proteinExistence type="inferred from homology"/>
<evidence type="ECO:0000259" key="5">
    <source>
        <dbReference type="Pfam" id="PF00700"/>
    </source>
</evidence>
<feature type="domain" description="Flagellin N-terminal" evidence="4">
    <location>
        <begin position="7"/>
        <end position="143"/>
    </location>
</feature>
<evidence type="ECO:0000259" key="4">
    <source>
        <dbReference type="Pfam" id="PF00669"/>
    </source>
</evidence>
<organism evidence="6 7">
    <name type="scientific">Ponticaulis profundi</name>
    <dbReference type="NCBI Taxonomy" id="2665222"/>
    <lineage>
        <taxon>Bacteria</taxon>
        <taxon>Pseudomonadati</taxon>
        <taxon>Pseudomonadota</taxon>
        <taxon>Alphaproteobacteria</taxon>
        <taxon>Hyphomonadales</taxon>
        <taxon>Hyphomonadaceae</taxon>
        <taxon>Ponticaulis</taxon>
    </lineage>
</organism>
<evidence type="ECO:0000256" key="1">
    <source>
        <dbReference type="ARBA" id="ARBA00005709"/>
    </source>
</evidence>
<dbReference type="InterPro" id="IPR001492">
    <property type="entry name" value="Flagellin"/>
</dbReference>
<dbReference type="Pfam" id="PF00669">
    <property type="entry name" value="Flagellin_N"/>
    <property type="match status" value="1"/>
</dbReference>
<keyword evidence="6" id="KW-0969">Cilium</keyword>
<dbReference type="PRINTS" id="PR00207">
    <property type="entry name" value="FLAGELLIN"/>
</dbReference>
<dbReference type="InterPro" id="IPR001029">
    <property type="entry name" value="Flagellin_N"/>
</dbReference>
<dbReference type="EMBL" id="JBHSSW010000017">
    <property type="protein sequence ID" value="MFC6198897.1"/>
    <property type="molecule type" value="Genomic_DNA"/>
</dbReference>
<gene>
    <name evidence="6" type="ORF">ACFQDM_12460</name>
</gene>
<dbReference type="SUPFAM" id="SSF64518">
    <property type="entry name" value="Phase 1 flagellin"/>
    <property type="match status" value="1"/>
</dbReference>
<dbReference type="Proteomes" id="UP001596303">
    <property type="component" value="Unassembled WGS sequence"/>
</dbReference>
<comment type="subcellular location">
    <subcellularLocation>
        <location evidence="3">Secreted</location>
    </subcellularLocation>
    <subcellularLocation>
        <location evidence="3">Bacterial flagellum</location>
    </subcellularLocation>
</comment>
<keyword evidence="6" id="KW-0282">Flagellum</keyword>
<dbReference type="PANTHER" id="PTHR42792">
    <property type="entry name" value="FLAGELLIN"/>
    <property type="match status" value="1"/>
</dbReference>
<dbReference type="RefSeq" id="WP_377379510.1">
    <property type="nucleotide sequence ID" value="NZ_JBHSSW010000017.1"/>
</dbReference>
<comment type="function">
    <text evidence="3">Flagellin is the subunit protein which polymerizes to form the filaments of bacterial flagella.</text>
</comment>
<keyword evidence="6" id="KW-0966">Cell projection</keyword>
<feature type="domain" description="Flagellin C-terminal" evidence="5">
    <location>
        <begin position="213"/>
        <end position="267"/>
    </location>
</feature>
<dbReference type="Pfam" id="PF00700">
    <property type="entry name" value="Flagellin_C"/>
    <property type="match status" value="1"/>
</dbReference>
<dbReference type="InterPro" id="IPR046358">
    <property type="entry name" value="Flagellin_C"/>
</dbReference>
<sequence length="276" mass="29610">MSISVITNRSAMHALRQLNSSKPELEDIQARMNTGRKINGARDNGAIYGMAQTLRSDISGWGAVTDSLDTAISTGEVALSATEALNDLLLEMKEKALEAADPAMDSRGRSILNEDFTVLRNQIDTVVRNAQFNGINLIDGSATGIYPVTDVNGGHSVSMQGFDLRVGGSDSSVTATTVIDPLEAAREALERIKDTLDAQNLITNHFGGRIRTMETTRTLAVNTSDVLAKNLGNLVDADLGKEAARLQAAQTKQQLRVQALNIANQIPTFAARLFGQ</sequence>
<evidence type="ECO:0000313" key="6">
    <source>
        <dbReference type="EMBL" id="MFC6198897.1"/>
    </source>
</evidence>
<dbReference type="PANTHER" id="PTHR42792:SF2">
    <property type="entry name" value="FLAGELLIN"/>
    <property type="match status" value="1"/>
</dbReference>
<evidence type="ECO:0000256" key="2">
    <source>
        <dbReference type="ARBA" id="ARBA00023143"/>
    </source>
</evidence>
<name>A0ABW1SB67_9PROT</name>
<comment type="caution">
    <text evidence="6">The sequence shown here is derived from an EMBL/GenBank/DDBJ whole genome shotgun (WGS) entry which is preliminary data.</text>
</comment>
<reference evidence="7" key="1">
    <citation type="journal article" date="2019" name="Int. J. Syst. Evol. Microbiol.">
        <title>The Global Catalogue of Microorganisms (GCM) 10K type strain sequencing project: providing services to taxonomists for standard genome sequencing and annotation.</title>
        <authorList>
            <consortium name="The Broad Institute Genomics Platform"/>
            <consortium name="The Broad Institute Genome Sequencing Center for Infectious Disease"/>
            <person name="Wu L."/>
            <person name="Ma J."/>
        </authorList>
    </citation>
    <scope>NUCLEOTIDE SEQUENCE [LARGE SCALE GENOMIC DNA]</scope>
    <source>
        <strain evidence="7">CGMCC-1.15741</strain>
    </source>
</reference>
<evidence type="ECO:0000256" key="3">
    <source>
        <dbReference type="RuleBase" id="RU362073"/>
    </source>
</evidence>
<protein>
    <recommendedName>
        <fullName evidence="3">Flagellin</fullName>
    </recommendedName>
</protein>
<keyword evidence="7" id="KW-1185">Reference proteome</keyword>
<comment type="similarity">
    <text evidence="1 3">Belongs to the bacterial flagellin family.</text>
</comment>
<keyword evidence="3" id="KW-0964">Secreted</keyword>
<keyword evidence="2 3" id="KW-0975">Bacterial flagellum</keyword>
<dbReference type="Gene3D" id="1.20.1330.10">
    <property type="entry name" value="f41 fragment of flagellin, N-terminal domain"/>
    <property type="match status" value="1"/>
</dbReference>
<evidence type="ECO:0000313" key="7">
    <source>
        <dbReference type="Proteomes" id="UP001596303"/>
    </source>
</evidence>
<accession>A0ABW1SB67</accession>